<sequence length="144" mass="16802">MKRRENSKKKIKGIWRAHACTKALKKKEALAQTSKGTARVGGSSSLNSRMWRRSLRRLRRWCRGSVRNLPLRLRSWRLETWLELVGNAPLRICLICAKFLALLPLQLCGARMLLFRALRPLDRDHPSLPLAFLGRHFFLRCQPF</sequence>
<comment type="caution">
    <text evidence="1">The sequence shown here is derived from an EMBL/GenBank/DDBJ whole genome shotgun (WGS) entry which is preliminary data.</text>
</comment>
<evidence type="ECO:0000313" key="2">
    <source>
        <dbReference type="Proteomes" id="UP001341840"/>
    </source>
</evidence>
<keyword evidence="2" id="KW-1185">Reference proteome</keyword>
<accession>A0ABU6R6M3</accession>
<gene>
    <name evidence="1" type="ORF">PIB30_013542</name>
</gene>
<name>A0ABU6R6M3_9FABA</name>
<reference evidence="1 2" key="1">
    <citation type="journal article" date="2023" name="Plants (Basel)">
        <title>Bridging the Gap: Combining Genomics and Transcriptomics Approaches to Understand Stylosanthes scabra, an Orphan Legume from the Brazilian Caatinga.</title>
        <authorList>
            <person name="Ferreira-Neto J.R.C."/>
            <person name="da Silva M.D."/>
            <person name="Binneck E."/>
            <person name="de Melo N.F."/>
            <person name="da Silva R.H."/>
            <person name="de Melo A.L.T.M."/>
            <person name="Pandolfi V."/>
            <person name="Bustamante F.O."/>
            <person name="Brasileiro-Vidal A.C."/>
            <person name="Benko-Iseppon A.M."/>
        </authorList>
    </citation>
    <scope>NUCLEOTIDE SEQUENCE [LARGE SCALE GENOMIC DNA]</scope>
    <source>
        <tissue evidence="1">Leaves</tissue>
    </source>
</reference>
<proteinExistence type="predicted"/>
<dbReference type="Proteomes" id="UP001341840">
    <property type="component" value="Unassembled WGS sequence"/>
</dbReference>
<protein>
    <submittedName>
        <fullName evidence="1">Uncharacterized protein</fullName>
    </submittedName>
</protein>
<evidence type="ECO:0000313" key="1">
    <source>
        <dbReference type="EMBL" id="MED6119666.1"/>
    </source>
</evidence>
<dbReference type="EMBL" id="JASCZI010030243">
    <property type="protein sequence ID" value="MED6119666.1"/>
    <property type="molecule type" value="Genomic_DNA"/>
</dbReference>
<organism evidence="1 2">
    <name type="scientific">Stylosanthes scabra</name>
    <dbReference type="NCBI Taxonomy" id="79078"/>
    <lineage>
        <taxon>Eukaryota</taxon>
        <taxon>Viridiplantae</taxon>
        <taxon>Streptophyta</taxon>
        <taxon>Embryophyta</taxon>
        <taxon>Tracheophyta</taxon>
        <taxon>Spermatophyta</taxon>
        <taxon>Magnoliopsida</taxon>
        <taxon>eudicotyledons</taxon>
        <taxon>Gunneridae</taxon>
        <taxon>Pentapetalae</taxon>
        <taxon>rosids</taxon>
        <taxon>fabids</taxon>
        <taxon>Fabales</taxon>
        <taxon>Fabaceae</taxon>
        <taxon>Papilionoideae</taxon>
        <taxon>50 kb inversion clade</taxon>
        <taxon>dalbergioids sensu lato</taxon>
        <taxon>Dalbergieae</taxon>
        <taxon>Pterocarpus clade</taxon>
        <taxon>Stylosanthes</taxon>
    </lineage>
</organism>